<organism evidence="1 2">
    <name type="scientific">Stylosanthes scabra</name>
    <dbReference type="NCBI Taxonomy" id="79078"/>
    <lineage>
        <taxon>Eukaryota</taxon>
        <taxon>Viridiplantae</taxon>
        <taxon>Streptophyta</taxon>
        <taxon>Embryophyta</taxon>
        <taxon>Tracheophyta</taxon>
        <taxon>Spermatophyta</taxon>
        <taxon>Magnoliopsida</taxon>
        <taxon>eudicotyledons</taxon>
        <taxon>Gunneridae</taxon>
        <taxon>Pentapetalae</taxon>
        <taxon>rosids</taxon>
        <taxon>fabids</taxon>
        <taxon>Fabales</taxon>
        <taxon>Fabaceae</taxon>
        <taxon>Papilionoideae</taxon>
        <taxon>50 kb inversion clade</taxon>
        <taxon>dalbergioids sensu lato</taxon>
        <taxon>Dalbergieae</taxon>
        <taxon>Pterocarpus clade</taxon>
        <taxon>Stylosanthes</taxon>
    </lineage>
</organism>
<dbReference type="InterPro" id="IPR027443">
    <property type="entry name" value="IPNS-like_sf"/>
</dbReference>
<dbReference type="Proteomes" id="UP001341840">
    <property type="component" value="Unassembled WGS sequence"/>
</dbReference>
<name>A0ABU6RLK7_9FABA</name>
<keyword evidence="2" id="KW-1185">Reference proteome</keyword>
<evidence type="ECO:0000313" key="1">
    <source>
        <dbReference type="EMBL" id="MED6124993.1"/>
    </source>
</evidence>
<protein>
    <recommendedName>
        <fullName evidence="3">Isopenicillin N synthase-like Fe(2+) 2OG dioxygenase domain-containing protein</fullName>
    </recommendedName>
</protein>
<gene>
    <name evidence="1" type="ORF">PIB30_064188</name>
</gene>
<accession>A0ABU6RLK7</accession>
<dbReference type="SUPFAM" id="SSF51197">
    <property type="entry name" value="Clavaminate synthase-like"/>
    <property type="match status" value="1"/>
</dbReference>
<reference evidence="1 2" key="1">
    <citation type="journal article" date="2023" name="Plants (Basel)">
        <title>Bridging the Gap: Combining Genomics and Transcriptomics Approaches to Understand Stylosanthes scabra, an Orphan Legume from the Brazilian Caatinga.</title>
        <authorList>
            <person name="Ferreira-Neto J.R.C."/>
            <person name="da Silva M.D."/>
            <person name="Binneck E."/>
            <person name="de Melo N.F."/>
            <person name="da Silva R.H."/>
            <person name="de Melo A.L.T.M."/>
            <person name="Pandolfi V."/>
            <person name="Bustamante F.O."/>
            <person name="Brasileiro-Vidal A.C."/>
            <person name="Benko-Iseppon A.M."/>
        </authorList>
    </citation>
    <scope>NUCLEOTIDE SEQUENCE [LARGE SCALE GENOMIC DNA]</scope>
    <source>
        <tissue evidence="1">Leaves</tissue>
    </source>
</reference>
<feature type="non-terminal residue" evidence="1">
    <location>
        <position position="1"/>
    </location>
</feature>
<dbReference type="Gene3D" id="2.60.120.330">
    <property type="entry name" value="B-lactam Antibiotic, Isopenicillin N Synthase, Chain"/>
    <property type="match status" value="1"/>
</dbReference>
<dbReference type="EMBL" id="JASCZI010030830">
    <property type="protein sequence ID" value="MED6124993.1"/>
    <property type="molecule type" value="Genomic_DNA"/>
</dbReference>
<sequence>AWSNGRLHAANHRVTMKGEKVRYSFGVFTMPKDETKIEALPELVDANTHPLRYKPFTYGDFIKYFLSTLDHENALGAVAGL</sequence>
<comment type="caution">
    <text evidence="1">The sequence shown here is derived from an EMBL/GenBank/DDBJ whole genome shotgun (WGS) entry which is preliminary data.</text>
</comment>
<proteinExistence type="predicted"/>
<evidence type="ECO:0000313" key="2">
    <source>
        <dbReference type="Proteomes" id="UP001341840"/>
    </source>
</evidence>
<evidence type="ECO:0008006" key="3">
    <source>
        <dbReference type="Google" id="ProtNLM"/>
    </source>
</evidence>